<dbReference type="GO" id="GO:0003677">
    <property type="term" value="F:DNA binding"/>
    <property type="evidence" value="ECO:0007669"/>
    <property type="project" value="UniProtKB-KW"/>
</dbReference>
<keyword evidence="2" id="KW-0229">DNA integration</keyword>
<organism evidence="7 8">
    <name type="scientific">Novosphingobium anseongense</name>
    <dbReference type="NCBI Taxonomy" id="3133436"/>
    <lineage>
        <taxon>Bacteria</taxon>
        <taxon>Pseudomonadati</taxon>
        <taxon>Pseudomonadota</taxon>
        <taxon>Alphaproteobacteria</taxon>
        <taxon>Sphingomonadales</taxon>
        <taxon>Sphingomonadaceae</taxon>
        <taxon>Novosphingobium</taxon>
    </lineage>
</organism>
<dbReference type="InterPro" id="IPR002104">
    <property type="entry name" value="Integrase_catalytic"/>
</dbReference>
<dbReference type="Proteomes" id="UP001361239">
    <property type="component" value="Unassembled WGS sequence"/>
</dbReference>
<evidence type="ECO:0000259" key="6">
    <source>
        <dbReference type="Pfam" id="PF13356"/>
    </source>
</evidence>
<evidence type="ECO:0000259" key="5">
    <source>
        <dbReference type="Pfam" id="PF00589"/>
    </source>
</evidence>
<feature type="domain" description="Integrase DNA-binding" evidence="6">
    <location>
        <begin position="26"/>
        <end position="91"/>
    </location>
</feature>
<evidence type="ECO:0000256" key="4">
    <source>
        <dbReference type="ARBA" id="ARBA00023172"/>
    </source>
</evidence>
<dbReference type="RefSeq" id="WP_339586467.1">
    <property type="nucleotide sequence ID" value="NZ_JBBHJZ010000001.1"/>
</dbReference>
<dbReference type="Gene3D" id="1.10.150.130">
    <property type="match status" value="1"/>
</dbReference>
<dbReference type="InterPro" id="IPR013762">
    <property type="entry name" value="Integrase-like_cat_sf"/>
</dbReference>
<dbReference type="PANTHER" id="PTHR30629:SF2">
    <property type="entry name" value="PROPHAGE INTEGRASE INTS-RELATED"/>
    <property type="match status" value="1"/>
</dbReference>
<dbReference type="InterPro" id="IPR025166">
    <property type="entry name" value="Integrase_DNA_bind_dom"/>
</dbReference>
<dbReference type="InterPro" id="IPR011010">
    <property type="entry name" value="DNA_brk_join_enz"/>
</dbReference>
<keyword evidence="3 7" id="KW-0238">DNA-binding</keyword>
<sequence>MARQFQFTPGQIDLLGFGTHRDSLVPGLAIEVLSSGKKRWRYRRQIPRTRIIATLFGGLYPAVTIAAAREWADGLNHQVEAGIDPREVTRNERRRAEMTVAKAHGLYMVAVREGRSSRAKRPNKPRTIKEKLEIYERDIAPKLAKANIYEVTERDLIRLVEAKGRKAKIRANRLAAELKVFFGWAASLRGLEVGLETDPSLRLGDLRFPETARSRKLDLMEIRWFLRAVVDEERDFQRGMILWLLTAARISEVAQARGAELVGDIWTIPETRAKNSCAHSIALGPWGRSLMRTNHEWVFPAPRAHGPRNNSVWYKARDRVWARMEELAGHAIERFTPHDFRRTARSNTKRLKVDFETAEAMLNHVKKGMERTYDRYEMEDEKRAWFITWEREVAKIAIDAGVADALGVPDYNAETRAKAYAINFSLPKRAGAHPALDVRPLEARAVPVLAVTRAEIVFAREPGRPPLSEPVDLPPG</sequence>
<dbReference type="EMBL" id="JBBHJZ010000001">
    <property type="protein sequence ID" value="MEJ5976560.1"/>
    <property type="molecule type" value="Genomic_DNA"/>
</dbReference>
<comment type="similarity">
    <text evidence="1">Belongs to the 'phage' integrase family.</text>
</comment>
<dbReference type="InterPro" id="IPR050808">
    <property type="entry name" value="Phage_Integrase"/>
</dbReference>
<dbReference type="Pfam" id="PF13356">
    <property type="entry name" value="Arm-DNA-bind_3"/>
    <property type="match status" value="1"/>
</dbReference>
<evidence type="ECO:0000313" key="7">
    <source>
        <dbReference type="EMBL" id="MEJ5976560.1"/>
    </source>
</evidence>
<dbReference type="Gene3D" id="3.30.160.390">
    <property type="entry name" value="Integrase, DNA-binding domain"/>
    <property type="match status" value="1"/>
</dbReference>
<evidence type="ECO:0000256" key="2">
    <source>
        <dbReference type="ARBA" id="ARBA00022908"/>
    </source>
</evidence>
<name>A0ABU8RTY1_9SPHN</name>
<evidence type="ECO:0000256" key="3">
    <source>
        <dbReference type="ARBA" id="ARBA00023125"/>
    </source>
</evidence>
<comment type="caution">
    <text evidence="7">The sequence shown here is derived from an EMBL/GenBank/DDBJ whole genome shotgun (WGS) entry which is preliminary data.</text>
</comment>
<dbReference type="PANTHER" id="PTHR30629">
    <property type="entry name" value="PROPHAGE INTEGRASE"/>
    <property type="match status" value="1"/>
</dbReference>
<evidence type="ECO:0000313" key="8">
    <source>
        <dbReference type="Proteomes" id="UP001361239"/>
    </source>
</evidence>
<dbReference type="Pfam" id="PF00589">
    <property type="entry name" value="Phage_integrase"/>
    <property type="match status" value="1"/>
</dbReference>
<reference evidence="7 8" key="1">
    <citation type="submission" date="2024-03" db="EMBL/GenBank/DDBJ databases">
        <authorList>
            <person name="Jo J.-H."/>
        </authorList>
    </citation>
    <scope>NUCLEOTIDE SEQUENCE [LARGE SCALE GENOMIC DNA]</scope>
    <source>
        <strain evidence="7 8">PS1R-30</strain>
    </source>
</reference>
<proteinExistence type="inferred from homology"/>
<keyword evidence="4" id="KW-0233">DNA recombination</keyword>
<accession>A0ABU8RTY1</accession>
<feature type="domain" description="Tyr recombinase" evidence="5">
    <location>
        <begin position="241"/>
        <end position="376"/>
    </location>
</feature>
<protein>
    <submittedName>
        <fullName evidence="7">Integrase arm-type DNA-binding domain-containing protein</fullName>
    </submittedName>
</protein>
<dbReference type="InterPro" id="IPR010998">
    <property type="entry name" value="Integrase_recombinase_N"/>
</dbReference>
<gene>
    <name evidence="7" type="ORF">WG901_07940</name>
</gene>
<keyword evidence="8" id="KW-1185">Reference proteome</keyword>
<evidence type="ECO:0000256" key="1">
    <source>
        <dbReference type="ARBA" id="ARBA00008857"/>
    </source>
</evidence>
<dbReference type="SUPFAM" id="SSF56349">
    <property type="entry name" value="DNA breaking-rejoining enzymes"/>
    <property type="match status" value="1"/>
</dbReference>
<dbReference type="InterPro" id="IPR038488">
    <property type="entry name" value="Integrase_DNA-bd_sf"/>
</dbReference>
<dbReference type="Gene3D" id="1.10.443.10">
    <property type="entry name" value="Intergrase catalytic core"/>
    <property type="match status" value="1"/>
</dbReference>